<evidence type="ECO:0000256" key="9">
    <source>
        <dbReference type="ARBA" id="ARBA00025892"/>
    </source>
</evidence>
<evidence type="ECO:0000256" key="2">
    <source>
        <dbReference type="ARBA" id="ARBA00006850"/>
    </source>
</evidence>
<comment type="subunit">
    <text evidence="9">Component of the heptameric LSM1-LSM7 complex, which consists of LSM1, LSM2, LSM3, LSM4, LSM5, LSM6 and LSM7. Component of the heptameric LSM2-LSM8 complex, which consists of LSM2, LSM3, LSM4, LSM5, LSM6, LSM7 and LSM8. The LSm subunits form a seven-membered ring structure with a doughnut shape.</text>
</comment>
<evidence type="ECO:0000256" key="1">
    <source>
        <dbReference type="ARBA" id="ARBA00004123"/>
    </source>
</evidence>
<comment type="similarity">
    <text evidence="2 10">Belongs to the snRNP Sm proteins family.</text>
</comment>
<reference evidence="12" key="1">
    <citation type="submission" date="2014-02" db="EMBL/GenBank/DDBJ databases">
        <title>The Genome Sequence of Trichophyton rubrum (morphotype fischeri) CBS 288.86.</title>
        <authorList>
            <consortium name="The Broad Institute Genomics Platform"/>
            <person name="Cuomo C.A."/>
            <person name="White T.C."/>
            <person name="Graser Y."/>
            <person name="Martinez-Rossi N."/>
            <person name="Heitman J."/>
            <person name="Young S.K."/>
            <person name="Zeng Q."/>
            <person name="Gargeya S."/>
            <person name="Abouelleil A."/>
            <person name="Alvarado L."/>
            <person name="Chapman S.B."/>
            <person name="Gainer-Dewar J."/>
            <person name="Goldberg J."/>
            <person name="Griggs A."/>
            <person name="Gujja S."/>
            <person name="Hansen M."/>
            <person name="Howarth C."/>
            <person name="Imamovic A."/>
            <person name="Larimer J."/>
            <person name="Martinez D."/>
            <person name="Murphy C."/>
            <person name="Pearson M.D."/>
            <person name="Persinoti G."/>
            <person name="Poon T."/>
            <person name="Priest M."/>
            <person name="Roberts A.D."/>
            <person name="Saif S."/>
            <person name="Shea T.D."/>
            <person name="Sykes S.N."/>
            <person name="Wortman J."/>
            <person name="Nusbaum C."/>
            <person name="Birren B."/>
        </authorList>
    </citation>
    <scope>NUCLEOTIDE SEQUENCE [LARGE SCALE GENOMIC DNA]</scope>
    <source>
        <strain evidence="12">CBS 288.86</strain>
    </source>
</reference>
<dbReference type="GO" id="GO:0003723">
    <property type="term" value="F:RNA binding"/>
    <property type="evidence" value="ECO:0007669"/>
    <property type="project" value="UniProtKB-KW"/>
</dbReference>
<evidence type="ECO:0000256" key="10">
    <source>
        <dbReference type="RuleBase" id="RU365053"/>
    </source>
</evidence>
<evidence type="ECO:0000259" key="11">
    <source>
        <dbReference type="Pfam" id="PF01423"/>
    </source>
</evidence>
<evidence type="ECO:0000256" key="5">
    <source>
        <dbReference type="ARBA" id="ARBA00022884"/>
    </source>
</evidence>
<name>A0A022W5Y4_TRIRU</name>
<dbReference type="EMBL" id="KK207804">
    <property type="protein sequence ID" value="EZF53757.1"/>
    <property type="molecule type" value="Genomic_DNA"/>
</dbReference>
<proteinExistence type="inferred from homology"/>
<comment type="subcellular location">
    <subcellularLocation>
        <location evidence="1 10">Nucleus</location>
    </subcellularLocation>
</comment>
<dbReference type="GO" id="GO:0005685">
    <property type="term" value="C:U1 snRNP"/>
    <property type="evidence" value="ECO:0007669"/>
    <property type="project" value="UniProtKB-UniRule"/>
</dbReference>
<keyword evidence="8 10" id="KW-0687">Ribonucleoprotein</keyword>
<gene>
    <name evidence="12" type="ORF">H103_03336</name>
</gene>
<organism evidence="12">
    <name type="scientific">Trichophyton rubrum CBS 288.86</name>
    <dbReference type="NCBI Taxonomy" id="1215330"/>
    <lineage>
        <taxon>Eukaryota</taxon>
        <taxon>Fungi</taxon>
        <taxon>Dikarya</taxon>
        <taxon>Ascomycota</taxon>
        <taxon>Pezizomycotina</taxon>
        <taxon>Eurotiomycetes</taxon>
        <taxon>Eurotiomycetidae</taxon>
        <taxon>Onygenales</taxon>
        <taxon>Arthrodermataceae</taxon>
        <taxon>Trichophyton</taxon>
    </lineage>
</organism>
<evidence type="ECO:0000313" key="12">
    <source>
        <dbReference type="EMBL" id="EZF53757.1"/>
    </source>
</evidence>
<dbReference type="GO" id="GO:0005682">
    <property type="term" value="C:U5 snRNP"/>
    <property type="evidence" value="ECO:0007669"/>
    <property type="project" value="UniProtKB-UniRule"/>
</dbReference>
<dbReference type="FunFam" id="2.30.30.100:FF:000031">
    <property type="entry name" value="Small nuclear ribonucleoprotein E"/>
    <property type="match status" value="1"/>
</dbReference>
<comment type="function">
    <text evidence="10">Involved in pre-mRNA splicing. Binds and is required for the stability of snRNA U1, U2, U4 and U5 which contain a highly conserved structural motif called the Sm binding site. Involved in cap modification.</text>
</comment>
<accession>A0A022W5Y4</accession>
<protein>
    <recommendedName>
        <fullName evidence="10">Small nuclear ribonucleoprotein E</fullName>
        <shortName evidence="10">snRNP-E</shortName>
    </recommendedName>
    <alternativeName>
        <fullName evidence="10">Sm protein E</fullName>
    </alternativeName>
</protein>
<evidence type="ECO:0000256" key="4">
    <source>
        <dbReference type="ARBA" id="ARBA00022728"/>
    </source>
</evidence>
<evidence type="ECO:0000256" key="7">
    <source>
        <dbReference type="ARBA" id="ARBA00023242"/>
    </source>
</evidence>
<dbReference type="InterPro" id="IPR027078">
    <property type="entry name" value="snRNP-E"/>
</dbReference>
<dbReference type="GO" id="GO:0000387">
    <property type="term" value="P:spliceosomal snRNP assembly"/>
    <property type="evidence" value="ECO:0007669"/>
    <property type="project" value="UniProtKB-UniRule"/>
</dbReference>
<feature type="domain" description="Sm" evidence="11">
    <location>
        <begin position="23"/>
        <end position="75"/>
    </location>
</feature>
<dbReference type="AlphaFoldDB" id="A0A022W5Y4"/>
<keyword evidence="4 10" id="KW-0747">Spliceosome</keyword>
<evidence type="ECO:0000256" key="8">
    <source>
        <dbReference type="ARBA" id="ARBA00023274"/>
    </source>
</evidence>
<dbReference type="GO" id="GO:0005681">
    <property type="term" value="C:spliceosomal complex"/>
    <property type="evidence" value="ECO:0007669"/>
    <property type="project" value="UniProtKB-KW"/>
</dbReference>
<sequence length="95" mass="10790">MTGRGQRGGAKTLLAPIHFIFKLLQQRTTVSIWLYEQLAVRIEGKIRGFDEFMNLVVDDAVEVKLATKTEEESRRQLGRETPFSSCILLLLHGIC</sequence>
<dbReference type="GO" id="GO:0005687">
    <property type="term" value="C:U4 snRNP"/>
    <property type="evidence" value="ECO:0007669"/>
    <property type="project" value="UniProtKB-UniRule"/>
</dbReference>
<keyword evidence="6 10" id="KW-0508">mRNA splicing</keyword>
<dbReference type="InterPro" id="IPR010920">
    <property type="entry name" value="LSM_dom_sf"/>
</dbReference>
<evidence type="ECO:0000256" key="6">
    <source>
        <dbReference type="ARBA" id="ARBA00023187"/>
    </source>
</evidence>
<keyword evidence="3 10" id="KW-0507">mRNA processing</keyword>
<dbReference type="SUPFAM" id="SSF50182">
    <property type="entry name" value="Sm-like ribonucleoproteins"/>
    <property type="match status" value="1"/>
</dbReference>
<dbReference type="CDD" id="cd01718">
    <property type="entry name" value="Sm_E"/>
    <property type="match status" value="1"/>
</dbReference>
<dbReference type="GO" id="GO:0046540">
    <property type="term" value="C:U4/U6 x U5 tri-snRNP complex"/>
    <property type="evidence" value="ECO:0007669"/>
    <property type="project" value="UniProtKB-UniRule"/>
</dbReference>
<dbReference type="Gene3D" id="2.30.30.100">
    <property type="match status" value="1"/>
</dbReference>
<keyword evidence="5 10" id="KW-0694">RNA-binding</keyword>
<evidence type="ECO:0000256" key="3">
    <source>
        <dbReference type="ARBA" id="ARBA00022664"/>
    </source>
</evidence>
<dbReference type="Proteomes" id="UP000023758">
    <property type="component" value="Unassembled WGS sequence"/>
</dbReference>
<dbReference type="Pfam" id="PF01423">
    <property type="entry name" value="LSM"/>
    <property type="match status" value="1"/>
</dbReference>
<dbReference type="PANTHER" id="PTHR11193">
    <property type="entry name" value="SMALL NUCLEAR RIBONUCLEOPROTEIN E"/>
    <property type="match status" value="1"/>
</dbReference>
<keyword evidence="7 10" id="KW-0539">Nucleus</keyword>
<dbReference type="InterPro" id="IPR001163">
    <property type="entry name" value="Sm_dom_euk/arc"/>
</dbReference>
<dbReference type="GO" id="GO:0005686">
    <property type="term" value="C:U2 snRNP"/>
    <property type="evidence" value="ECO:0007669"/>
    <property type="project" value="UniProtKB-UniRule"/>
</dbReference>